<feature type="compositionally biased region" description="Basic and acidic residues" evidence="1">
    <location>
        <begin position="21"/>
        <end position="39"/>
    </location>
</feature>
<accession>A0AAN8XR55</accession>
<feature type="region of interest" description="Disordered" evidence="1">
    <location>
        <begin position="1"/>
        <end position="43"/>
    </location>
</feature>
<evidence type="ECO:0000256" key="1">
    <source>
        <dbReference type="SAM" id="MobiDB-lite"/>
    </source>
</evidence>
<evidence type="ECO:0000313" key="3">
    <source>
        <dbReference type="Proteomes" id="UP001372834"/>
    </source>
</evidence>
<gene>
    <name evidence="2" type="ORF">RUM43_001904</name>
</gene>
<sequence>MLECTPRESQDEEEEEEEEEEARKSEGVSKLQEPNEWKNKLRRQGGWSGTIYSLVPEVRSDKIWEDGKTERQIGE</sequence>
<dbReference type="AlphaFoldDB" id="A0AAN8XR55"/>
<comment type="caution">
    <text evidence="2">The sequence shown here is derived from an EMBL/GenBank/DDBJ whole genome shotgun (WGS) entry which is preliminary data.</text>
</comment>
<proteinExistence type="predicted"/>
<reference evidence="2 3" key="1">
    <citation type="submission" date="2023-10" db="EMBL/GenBank/DDBJ databases">
        <title>Genomes of two closely related lineages of the louse Polyplax serrata with different host specificities.</title>
        <authorList>
            <person name="Martinu J."/>
            <person name="Tarabai H."/>
            <person name="Stefka J."/>
            <person name="Hypsa V."/>
        </authorList>
    </citation>
    <scope>NUCLEOTIDE SEQUENCE [LARGE SCALE GENOMIC DNA]</scope>
    <source>
        <strain evidence="2">HR10_N</strain>
    </source>
</reference>
<dbReference type="EMBL" id="JAWJWE010000001">
    <property type="protein sequence ID" value="KAK6645624.1"/>
    <property type="molecule type" value="Genomic_DNA"/>
</dbReference>
<name>A0AAN8XR55_POLSC</name>
<organism evidence="2 3">
    <name type="scientific">Polyplax serrata</name>
    <name type="common">Common mouse louse</name>
    <dbReference type="NCBI Taxonomy" id="468196"/>
    <lineage>
        <taxon>Eukaryota</taxon>
        <taxon>Metazoa</taxon>
        <taxon>Ecdysozoa</taxon>
        <taxon>Arthropoda</taxon>
        <taxon>Hexapoda</taxon>
        <taxon>Insecta</taxon>
        <taxon>Pterygota</taxon>
        <taxon>Neoptera</taxon>
        <taxon>Paraneoptera</taxon>
        <taxon>Psocodea</taxon>
        <taxon>Troctomorpha</taxon>
        <taxon>Phthiraptera</taxon>
        <taxon>Anoplura</taxon>
        <taxon>Polyplacidae</taxon>
        <taxon>Polyplax</taxon>
    </lineage>
</organism>
<protein>
    <submittedName>
        <fullName evidence="2">Uncharacterized protein</fullName>
    </submittedName>
</protein>
<evidence type="ECO:0000313" key="2">
    <source>
        <dbReference type="EMBL" id="KAK6645624.1"/>
    </source>
</evidence>
<dbReference type="Proteomes" id="UP001372834">
    <property type="component" value="Unassembled WGS sequence"/>
</dbReference>
<feature type="compositionally biased region" description="Acidic residues" evidence="1">
    <location>
        <begin position="10"/>
        <end position="20"/>
    </location>
</feature>